<reference evidence="2" key="1">
    <citation type="journal article" date="2013" name="Nature">
        <title>Draft genome of the wheat A-genome progenitor Triticum urartu.</title>
        <authorList>
            <person name="Ling H.Q."/>
            <person name="Zhao S."/>
            <person name="Liu D."/>
            <person name="Wang J."/>
            <person name="Sun H."/>
            <person name="Zhang C."/>
            <person name="Fan H."/>
            <person name="Li D."/>
            <person name="Dong L."/>
            <person name="Tao Y."/>
            <person name="Gao C."/>
            <person name="Wu H."/>
            <person name="Li Y."/>
            <person name="Cui Y."/>
            <person name="Guo X."/>
            <person name="Zheng S."/>
            <person name="Wang B."/>
            <person name="Yu K."/>
            <person name="Liang Q."/>
            <person name="Yang W."/>
            <person name="Lou X."/>
            <person name="Chen J."/>
            <person name="Feng M."/>
            <person name="Jian J."/>
            <person name="Zhang X."/>
            <person name="Luo G."/>
            <person name="Jiang Y."/>
            <person name="Liu J."/>
            <person name="Wang Z."/>
            <person name="Sha Y."/>
            <person name="Zhang B."/>
            <person name="Wu H."/>
            <person name="Tang D."/>
            <person name="Shen Q."/>
            <person name="Xue P."/>
            <person name="Zou S."/>
            <person name="Wang X."/>
            <person name="Liu X."/>
            <person name="Wang F."/>
            <person name="Yang Y."/>
            <person name="An X."/>
            <person name="Dong Z."/>
            <person name="Zhang K."/>
            <person name="Zhang X."/>
            <person name="Luo M.C."/>
            <person name="Dvorak J."/>
            <person name="Tong Y."/>
            <person name="Wang J."/>
            <person name="Yang H."/>
            <person name="Li Z."/>
            <person name="Wang D."/>
            <person name="Zhang A."/>
            <person name="Wang J."/>
        </authorList>
    </citation>
    <scope>NUCLEOTIDE SEQUENCE</scope>
    <source>
        <strain evidence="2">cv. G1812</strain>
    </source>
</reference>
<dbReference type="PANTHER" id="PTHR15503">
    <property type="entry name" value="LDOC1 RELATED"/>
    <property type="match status" value="1"/>
</dbReference>
<reference evidence="1" key="2">
    <citation type="submission" date="2022-06" db="UniProtKB">
        <authorList>
            <consortium name="EnsemblPlants"/>
        </authorList>
    </citation>
    <scope>IDENTIFICATION</scope>
</reference>
<evidence type="ECO:0000313" key="2">
    <source>
        <dbReference type="Proteomes" id="UP000015106"/>
    </source>
</evidence>
<organism evidence="1 2">
    <name type="scientific">Triticum urartu</name>
    <name type="common">Red wild einkorn</name>
    <name type="synonym">Crithodium urartu</name>
    <dbReference type="NCBI Taxonomy" id="4572"/>
    <lineage>
        <taxon>Eukaryota</taxon>
        <taxon>Viridiplantae</taxon>
        <taxon>Streptophyta</taxon>
        <taxon>Embryophyta</taxon>
        <taxon>Tracheophyta</taxon>
        <taxon>Spermatophyta</taxon>
        <taxon>Magnoliopsida</taxon>
        <taxon>Liliopsida</taxon>
        <taxon>Poales</taxon>
        <taxon>Poaceae</taxon>
        <taxon>BOP clade</taxon>
        <taxon>Pooideae</taxon>
        <taxon>Triticodae</taxon>
        <taxon>Triticeae</taxon>
        <taxon>Triticinae</taxon>
        <taxon>Triticum</taxon>
    </lineage>
</organism>
<sequence>MLLLLDSGSTHNFVNKSFVECVGATTQEIAALDVRVANSDRLTCSRQVPKLKWWMQGHTFSTPMRLDTGTYDGILGMDWLAKHCPMTCHWQDKYISFVHDSERVTLQGVRPKATTTLAAVQPPELCKLITDNDIWALAMVEMQPPLPRSRKPSLTPINGLLDEFANVFATPTGLPPHRQYDHAVILEEGAQPTNSRPYRYSPLQKDEIEWQVKEMVDAGVITHSVSPYAAPVLLVRKKDGTWWFCVDYRHLNDITVKNKFPLPIVDEILDELLAQHSSPSWTCVQAIIRFACARRTNIRQHSKLTMVTSSSASCRSAWRMHLQPSNA</sequence>
<dbReference type="PANTHER" id="PTHR15503:SF22">
    <property type="entry name" value="TRANSPOSON TY3-I GAG POLYPROTEIN"/>
    <property type="match status" value="1"/>
</dbReference>
<proteinExistence type="predicted"/>
<dbReference type="Gene3D" id="3.10.10.10">
    <property type="entry name" value="HIV Type 1 Reverse Transcriptase, subunit A, domain 1"/>
    <property type="match status" value="1"/>
</dbReference>
<name>A0A8R7R7B3_TRIUA</name>
<dbReference type="SUPFAM" id="SSF50630">
    <property type="entry name" value="Acid proteases"/>
    <property type="match status" value="1"/>
</dbReference>
<dbReference type="InterPro" id="IPR043502">
    <property type="entry name" value="DNA/RNA_pol_sf"/>
</dbReference>
<dbReference type="InterPro" id="IPR021109">
    <property type="entry name" value="Peptidase_aspartic_dom_sf"/>
</dbReference>
<accession>A0A8R7R7B3</accession>
<dbReference type="Pfam" id="PF08284">
    <property type="entry name" value="RVP_2"/>
    <property type="match status" value="1"/>
</dbReference>
<dbReference type="Proteomes" id="UP000015106">
    <property type="component" value="Unassembled WGS sequence"/>
</dbReference>
<protein>
    <recommendedName>
        <fullName evidence="3">Transposon Ty3-I Gag-Pol polyprotein</fullName>
    </recommendedName>
</protein>
<keyword evidence="2" id="KW-1185">Reference proteome</keyword>
<dbReference type="SUPFAM" id="SSF56672">
    <property type="entry name" value="DNA/RNA polymerases"/>
    <property type="match status" value="1"/>
</dbReference>
<dbReference type="Gramene" id="TuG1812S0000383200.01.T01">
    <property type="protein sequence ID" value="TuG1812S0000383200.01.T01"/>
    <property type="gene ID" value="TuG1812S0000383200.01"/>
</dbReference>
<dbReference type="AlphaFoldDB" id="A0A8R7R7B3"/>
<dbReference type="Gene3D" id="2.40.70.10">
    <property type="entry name" value="Acid Proteases"/>
    <property type="match status" value="1"/>
</dbReference>
<dbReference type="EnsemblPlants" id="TuG1812S0000383200.01.T01">
    <property type="protein sequence ID" value="TuG1812S0000383200.01.T01"/>
    <property type="gene ID" value="TuG1812S0000383200.01"/>
</dbReference>
<dbReference type="CDD" id="cd00303">
    <property type="entry name" value="retropepsin_like"/>
    <property type="match status" value="1"/>
</dbReference>
<evidence type="ECO:0000313" key="1">
    <source>
        <dbReference type="EnsemblPlants" id="TuG1812S0000383200.01.T01"/>
    </source>
</evidence>
<dbReference type="InterPro" id="IPR032567">
    <property type="entry name" value="RTL1-rel"/>
</dbReference>
<evidence type="ECO:0008006" key="3">
    <source>
        <dbReference type="Google" id="ProtNLM"/>
    </source>
</evidence>